<sequence>MTNQPRVRWIIGTIAVVAIGGAWWIFNHPESASNLQKTDDAFINADITSISPQVSGVIQQVLIEDNQLVSAGKPLLQIDDRPFKIALQTANAQVMSITAQLHGLKEQLNRQAATINQAKAAVVADEANIKLALADKNRFTNLAADGAGSLQAKQQAETSFTIQNANLSRDQAGLAATQAQLAMIKSDIEKATADLAAANAKKDAALLDLSYTHLQAPVSGVVAQKAARVGSFVQAGKPLLTLVPLDALYVEANFRETQLANIHVGQKVSLTVDALPGETLSGSVESISPASGVSLSSLPAHNATGNFTKIVQRLPIRIRLDKNQSALAKLRVGMSVEPTIDVSATR</sequence>
<keyword evidence="2" id="KW-0472">Membrane</keyword>
<dbReference type="Gene3D" id="2.40.30.170">
    <property type="match status" value="1"/>
</dbReference>
<dbReference type="Gene3D" id="2.40.50.100">
    <property type="match status" value="1"/>
</dbReference>
<dbReference type="InterPro" id="IPR050739">
    <property type="entry name" value="MFP"/>
</dbReference>
<dbReference type="PANTHER" id="PTHR30386">
    <property type="entry name" value="MEMBRANE FUSION SUBUNIT OF EMRAB-TOLC MULTIDRUG EFFLUX PUMP"/>
    <property type="match status" value="1"/>
</dbReference>
<feature type="coiled-coil region" evidence="1">
    <location>
        <begin position="87"/>
        <end position="121"/>
    </location>
</feature>
<evidence type="ECO:0000256" key="1">
    <source>
        <dbReference type="SAM" id="Coils"/>
    </source>
</evidence>
<dbReference type="Pfam" id="PF25963">
    <property type="entry name" value="Beta-barrel_AAEA"/>
    <property type="match status" value="1"/>
</dbReference>
<dbReference type="Pfam" id="PF25917">
    <property type="entry name" value="BSH_RND"/>
    <property type="match status" value="1"/>
</dbReference>
<keyword evidence="6" id="KW-1185">Reference proteome</keyword>
<dbReference type="InterPro" id="IPR058625">
    <property type="entry name" value="MdtA-like_BSH"/>
</dbReference>
<dbReference type="PANTHER" id="PTHR30386:SF24">
    <property type="entry name" value="MULTIDRUG RESISTANCE EFFLUX PUMP"/>
    <property type="match status" value="1"/>
</dbReference>
<keyword evidence="2" id="KW-0812">Transmembrane</keyword>
<keyword evidence="2" id="KW-1133">Transmembrane helix</keyword>
<gene>
    <name evidence="5" type="ORF">LIN78_15185</name>
</gene>
<feature type="transmembrane region" description="Helical" evidence="2">
    <location>
        <begin position="7"/>
        <end position="26"/>
    </location>
</feature>
<dbReference type="Gene3D" id="1.10.287.470">
    <property type="entry name" value="Helix hairpin bin"/>
    <property type="match status" value="1"/>
</dbReference>
<proteinExistence type="predicted"/>
<reference evidence="5" key="1">
    <citation type="submission" date="2021-10" db="EMBL/GenBank/DDBJ databases">
        <title>The complete genome sequence of Leeia sp. TBRC 13508.</title>
        <authorList>
            <person name="Charoenyingcharoen P."/>
            <person name="Yukphan P."/>
        </authorList>
    </citation>
    <scope>NUCLEOTIDE SEQUENCE</scope>
    <source>
        <strain evidence="5">TBRC 13508</strain>
    </source>
</reference>
<evidence type="ECO:0000259" key="4">
    <source>
        <dbReference type="Pfam" id="PF25963"/>
    </source>
</evidence>
<name>A0ABS8D9K4_9NEIS</name>
<keyword evidence="1" id="KW-0175">Coiled coil</keyword>
<organism evidence="5 6">
    <name type="scientific">Leeia speluncae</name>
    <dbReference type="NCBI Taxonomy" id="2884804"/>
    <lineage>
        <taxon>Bacteria</taxon>
        <taxon>Pseudomonadati</taxon>
        <taxon>Pseudomonadota</taxon>
        <taxon>Betaproteobacteria</taxon>
        <taxon>Neisseriales</taxon>
        <taxon>Leeiaceae</taxon>
        <taxon>Leeia</taxon>
    </lineage>
</organism>
<evidence type="ECO:0000313" key="5">
    <source>
        <dbReference type="EMBL" id="MCB6184890.1"/>
    </source>
</evidence>
<accession>A0ABS8D9K4</accession>
<feature type="domain" description="Multidrug resistance protein MdtA-like barrel-sandwich hybrid" evidence="3">
    <location>
        <begin position="48"/>
        <end position="240"/>
    </location>
</feature>
<dbReference type="RefSeq" id="WP_227181708.1">
    <property type="nucleotide sequence ID" value="NZ_JAJBZT010000010.1"/>
</dbReference>
<evidence type="ECO:0000256" key="2">
    <source>
        <dbReference type="SAM" id="Phobius"/>
    </source>
</evidence>
<feature type="domain" description="p-hydroxybenzoic acid efflux pump subunit AaeA-like beta-barrel" evidence="4">
    <location>
        <begin position="248"/>
        <end position="326"/>
    </location>
</feature>
<feature type="coiled-coil region" evidence="1">
    <location>
        <begin position="174"/>
        <end position="208"/>
    </location>
</feature>
<evidence type="ECO:0000259" key="3">
    <source>
        <dbReference type="Pfam" id="PF25917"/>
    </source>
</evidence>
<dbReference type="EMBL" id="JAJBZT010000010">
    <property type="protein sequence ID" value="MCB6184890.1"/>
    <property type="molecule type" value="Genomic_DNA"/>
</dbReference>
<dbReference type="InterPro" id="IPR058634">
    <property type="entry name" value="AaeA-lik-b-barrel"/>
</dbReference>
<dbReference type="Proteomes" id="UP001165395">
    <property type="component" value="Unassembled WGS sequence"/>
</dbReference>
<evidence type="ECO:0000313" key="6">
    <source>
        <dbReference type="Proteomes" id="UP001165395"/>
    </source>
</evidence>
<dbReference type="SUPFAM" id="SSF111369">
    <property type="entry name" value="HlyD-like secretion proteins"/>
    <property type="match status" value="2"/>
</dbReference>
<comment type="caution">
    <text evidence="5">The sequence shown here is derived from an EMBL/GenBank/DDBJ whole genome shotgun (WGS) entry which is preliminary data.</text>
</comment>
<protein>
    <submittedName>
        <fullName evidence="5">HlyD family secretion protein</fullName>
    </submittedName>
</protein>